<reference evidence="1" key="1">
    <citation type="submission" date="2019-04" db="EMBL/GenBank/DDBJ databases">
        <title>Friends and foes A comparative genomics study of 23 Aspergillus species from section Flavi.</title>
        <authorList>
            <consortium name="DOE Joint Genome Institute"/>
            <person name="Kjaerbolling I."/>
            <person name="Vesth T."/>
            <person name="Frisvad J.C."/>
            <person name="Nybo J.L."/>
            <person name="Theobald S."/>
            <person name="Kildgaard S."/>
            <person name="Isbrandt T."/>
            <person name="Kuo A."/>
            <person name="Sato A."/>
            <person name="Lyhne E.K."/>
            <person name="Kogle M.E."/>
            <person name="Wiebenga A."/>
            <person name="Kun R.S."/>
            <person name="Lubbers R.J."/>
            <person name="Makela M.R."/>
            <person name="Barry K."/>
            <person name="Chovatia M."/>
            <person name="Clum A."/>
            <person name="Daum C."/>
            <person name="Haridas S."/>
            <person name="He G."/>
            <person name="LaButti K."/>
            <person name="Lipzen A."/>
            <person name="Mondo S."/>
            <person name="Riley R."/>
            <person name="Salamov A."/>
            <person name="Simmons B.A."/>
            <person name="Magnuson J.K."/>
            <person name="Henrissat B."/>
            <person name="Mortensen U.H."/>
            <person name="Larsen T.O."/>
            <person name="Devries R.P."/>
            <person name="Grigoriev I.V."/>
            <person name="Machida M."/>
            <person name="Baker S.E."/>
            <person name="Andersen M.R."/>
        </authorList>
    </citation>
    <scope>NUCLEOTIDE SEQUENCE</scope>
    <source>
        <strain evidence="1">CBS 117612</strain>
    </source>
</reference>
<accession>A0A5N6Y0J8</accession>
<protein>
    <submittedName>
        <fullName evidence="1">Uncharacterized protein</fullName>
    </submittedName>
</protein>
<name>A0A5N6Y0J8_9EURO</name>
<evidence type="ECO:0000313" key="1">
    <source>
        <dbReference type="EMBL" id="KAE8337320.1"/>
    </source>
</evidence>
<gene>
    <name evidence="1" type="ORF">BDV24DRAFT_167451</name>
</gene>
<dbReference type="EMBL" id="ML737182">
    <property type="protein sequence ID" value="KAE8337320.1"/>
    <property type="molecule type" value="Genomic_DNA"/>
</dbReference>
<dbReference type="Proteomes" id="UP000325558">
    <property type="component" value="Unassembled WGS sequence"/>
</dbReference>
<proteinExistence type="predicted"/>
<sequence>MGGLTENLLAVLASHSRYKEPLRTPWLPSAFTDAKIILTNCIPRCLQTRSLFCLIAVSVPVHQLLLVQVVDSYSTMPKKQPVARNKIKDLMLGISIYQILVSEVSNAPLPFCLILPAHLDDSVLHLDKSPSLYSS</sequence>
<organism evidence="1">
    <name type="scientific">Aspergillus arachidicola</name>
    <dbReference type="NCBI Taxonomy" id="656916"/>
    <lineage>
        <taxon>Eukaryota</taxon>
        <taxon>Fungi</taxon>
        <taxon>Dikarya</taxon>
        <taxon>Ascomycota</taxon>
        <taxon>Pezizomycotina</taxon>
        <taxon>Eurotiomycetes</taxon>
        <taxon>Eurotiomycetidae</taxon>
        <taxon>Eurotiales</taxon>
        <taxon>Aspergillaceae</taxon>
        <taxon>Aspergillus</taxon>
        <taxon>Aspergillus subgen. Circumdati</taxon>
    </lineage>
</organism>
<dbReference type="AlphaFoldDB" id="A0A5N6Y0J8"/>